<dbReference type="PANTHER" id="PTHR42738">
    <property type="entry name" value="HYDROXYMETHYLGLUTARYL-COA LYASE"/>
    <property type="match status" value="1"/>
</dbReference>
<dbReference type="UniPathway" id="UPA00896">
    <property type="reaction ID" value="UER00863"/>
</dbReference>
<dbReference type="GeneTree" id="ENSGT00940000158484"/>
<dbReference type="GO" id="GO:0006552">
    <property type="term" value="P:L-leucine catabolic process"/>
    <property type="evidence" value="ECO:0007669"/>
    <property type="project" value="TreeGrafter"/>
</dbReference>
<evidence type="ECO:0000313" key="9">
    <source>
        <dbReference type="Proteomes" id="UP000694546"/>
    </source>
</evidence>
<dbReference type="NCBIfam" id="NF004283">
    <property type="entry name" value="PRK05692.1"/>
    <property type="match status" value="1"/>
</dbReference>
<dbReference type="Gene3D" id="3.20.20.70">
    <property type="entry name" value="Aldolase class I"/>
    <property type="match status" value="1"/>
</dbReference>
<evidence type="ECO:0000256" key="6">
    <source>
        <dbReference type="ARBA" id="ARBA00049877"/>
    </source>
</evidence>
<keyword evidence="9" id="KW-1185">Reference proteome</keyword>
<dbReference type="GO" id="GO:0004419">
    <property type="term" value="F:hydroxymethylglutaryl-CoA lyase activity"/>
    <property type="evidence" value="ECO:0007669"/>
    <property type="project" value="UniProtKB-EC"/>
</dbReference>
<organism evidence="8 9">
    <name type="scientific">Gadus morhua</name>
    <name type="common">Atlantic cod</name>
    <dbReference type="NCBI Taxonomy" id="8049"/>
    <lineage>
        <taxon>Eukaryota</taxon>
        <taxon>Metazoa</taxon>
        <taxon>Chordata</taxon>
        <taxon>Craniata</taxon>
        <taxon>Vertebrata</taxon>
        <taxon>Euteleostomi</taxon>
        <taxon>Actinopterygii</taxon>
        <taxon>Neopterygii</taxon>
        <taxon>Teleostei</taxon>
        <taxon>Neoteleostei</taxon>
        <taxon>Acanthomorphata</taxon>
        <taxon>Zeiogadaria</taxon>
        <taxon>Gadariae</taxon>
        <taxon>Gadiformes</taxon>
        <taxon>Gadoidei</taxon>
        <taxon>Gadidae</taxon>
        <taxon>Gadus</taxon>
    </lineage>
</organism>
<dbReference type="InterPro" id="IPR000891">
    <property type="entry name" value="PYR_CT"/>
</dbReference>
<dbReference type="PANTHER" id="PTHR42738:SF18">
    <property type="entry name" value="HYDROXYMETHYLGLUTARYL-COA LYASE, MITOCHONDRIAL"/>
    <property type="match status" value="1"/>
</dbReference>
<comment type="similarity">
    <text evidence="2">Belongs to the HMG-CoA lyase family.</text>
</comment>
<dbReference type="Ensembl" id="ENSGMOT00000020924.2">
    <property type="protein sequence ID" value="ENSGMOP00000020423.2"/>
    <property type="gene ID" value="ENSGMOG00000018997.2"/>
</dbReference>
<dbReference type="SUPFAM" id="SSF51569">
    <property type="entry name" value="Aldolase"/>
    <property type="match status" value="1"/>
</dbReference>
<evidence type="ECO:0000259" key="7">
    <source>
        <dbReference type="PROSITE" id="PS50991"/>
    </source>
</evidence>
<evidence type="ECO:0000313" key="8">
    <source>
        <dbReference type="Ensembl" id="ENSGMOP00000020423.2"/>
    </source>
</evidence>
<evidence type="ECO:0000256" key="2">
    <source>
        <dbReference type="ARBA" id="ARBA00009405"/>
    </source>
</evidence>
<dbReference type="PROSITE" id="PS50991">
    <property type="entry name" value="PYR_CT"/>
    <property type="match status" value="1"/>
</dbReference>
<feature type="domain" description="Pyruvate carboxyltransferase" evidence="7">
    <location>
        <begin position="48"/>
        <end position="315"/>
    </location>
</feature>
<dbReference type="CDD" id="cd07938">
    <property type="entry name" value="DRE_TIM_HMGL"/>
    <property type="match status" value="1"/>
</dbReference>
<dbReference type="OMA" id="FQMRNTH"/>
<dbReference type="FunFam" id="3.20.20.70:FF:000038">
    <property type="entry name" value="Hydroxymethylglutaryl-CoA lyase, mitochondrial"/>
    <property type="match status" value="1"/>
</dbReference>
<comment type="catalytic activity">
    <reaction evidence="6">
        <text>(3S)-3-hydroxy-3-methylglutaryl-CoA = acetoacetate + acetyl-CoA</text>
        <dbReference type="Rhea" id="RHEA:24404"/>
        <dbReference type="ChEBI" id="CHEBI:13705"/>
        <dbReference type="ChEBI" id="CHEBI:43074"/>
        <dbReference type="ChEBI" id="CHEBI:57288"/>
        <dbReference type="EC" id="4.1.3.4"/>
    </reaction>
</comment>
<dbReference type="AlphaFoldDB" id="A0A8C4ZT98"/>
<name>A0A8C4ZT98_GADMO</name>
<proteinExistence type="inferred from homology"/>
<dbReference type="EC" id="4.1.3.4" evidence="3"/>
<sequence length="341" mass="35671">MAALIRTINRSIFISRMGHPCLALGGSATVAKSVSVSGSSSKRLPDRVKIVEVGPRDGLQNEKTIVPAETKIRLIDMLSDSGLSVIEATSFVSPKWVPQMADQMEVMKGIRRKPGVSYPVLTPNLKGFQAAVEAGASEVAIFGAASELFSKKNINCSVEESLQRFEQVMVAAKAAGVPVRGYVSCVLGCPYEGKVAPAKVAKVAKRLYSMGCYEISLGDTIGVGTPGGMSEMLEAVSKVVPVGALAVHCHDTYGQALANILVALQMGVSVVDSSVGGLGGCPYAQGASGNVATEDVVYMLHGLGIQTGVDLPKLMDAGAFICHSLNRRTSSKVSQATHCKL</sequence>
<dbReference type="InterPro" id="IPR013785">
    <property type="entry name" value="Aldolase_TIM"/>
</dbReference>
<protein>
    <recommendedName>
        <fullName evidence="3">hydroxymethylglutaryl-CoA lyase</fullName>
        <ecNumber evidence="3">4.1.3.4</ecNumber>
    </recommendedName>
</protein>
<keyword evidence="4" id="KW-0479">Metal-binding</keyword>
<keyword evidence="5" id="KW-0456">Lyase</keyword>
<comment type="pathway">
    <text evidence="1">Metabolic intermediate metabolism; (S)-3-hydroxy-3-methylglutaryl-CoA degradation; acetoacetate from (S)-3-hydroxy-3-methylglutaryl-CoA: step 1/1.</text>
</comment>
<reference evidence="8" key="2">
    <citation type="submission" date="2025-09" db="UniProtKB">
        <authorList>
            <consortium name="Ensembl"/>
        </authorList>
    </citation>
    <scope>IDENTIFICATION</scope>
</reference>
<evidence type="ECO:0000256" key="1">
    <source>
        <dbReference type="ARBA" id="ARBA00005143"/>
    </source>
</evidence>
<dbReference type="Proteomes" id="UP000694546">
    <property type="component" value="Chromosome 5"/>
</dbReference>
<dbReference type="GO" id="GO:0046872">
    <property type="term" value="F:metal ion binding"/>
    <property type="evidence" value="ECO:0007669"/>
    <property type="project" value="UniProtKB-KW"/>
</dbReference>
<dbReference type="Pfam" id="PF00682">
    <property type="entry name" value="HMGL-like"/>
    <property type="match status" value="1"/>
</dbReference>
<evidence type="ECO:0000256" key="5">
    <source>
        <dbReference type="ARBA" id="ARBA00023239"/>
    </source>
</evidence>
<accession>A0A8C4ZT98</accession>
<dbReference type="GO" id="GO:0046951">
    <property type="term" value="P:ketone body biosynthetic process"/>
    <property type="evidence" value="ECO:0007669"/>
    <property type="project" value="TreeGrafter"/>
</dbReference>
<evidence type="ECO:0000256" key="3">
    <source>
        <dbReference type="ARBA" id="ARBA00012910"/>
    </source>
</evidence>
<reference evidence="8" key="1">
    <citation type="submission" date="2025-08" db="UniProtKB">
        <authorList>
            <consortium name="Ensembl"/>
        </authorList>
    </citation>
    <scope>IDENTIFICATION</scope>
</reference>
<dbReference type="InterPro" id="IPR043594">
    <property type="entry name" value="HMGL"/>
</dbReference>
<evidence type="ECO:0000256" key="4">
    <source>
        <dbReference type="ARBA" id="ARBA00022723"/>
    </source>
</evidence>